<evidence type="ECO:0000313" key="4">
    <source>
        <dbReference type="EMBL" id="VDP15963.1"/>
    </source>
</evidence>
<dbReference type="InterPro" id="IPR001507">
    <property type="entry name" value="ZP_dom"/>
</dbReference>
<evidence type="ECO:0000256" key="1">
    <source>
        <dbReference type="SAM" id="Phobius"/>
    </source>
</evidence>
<accession>A0A183IX85</accession>
<feature type="signal peptide" evidence="2">
    <location>
        <begin position="1"/>
        <end position="20"/>
    </location>
</feature>
<dbReference type="PROSITE" id="PS51034">
    <property type="entry name" value="ZP_2"/>
    <property type="match status" value="1"/>
</dbReference>
<reference evidence="4 5" key="2">
    <citation type="submission" date="2018-11" db="EMBL/GenBank/DDBJ databases">
        <authorList>
            <consortium name="Pathogen Informatics"/>
        </authorList>
    </citation>
    <scope>NUCLEOTIDE SEQUENCE [LARGE SCALE GENOMIC DNA]</scope>
</reference>
<name>A0A183IX85_9BILA</name>
<dbReference type="WBParaSite" id="SBAD_0000853901-mRNA-1">
    <property type="protein sequence ID" value="SBAD_0000853901-mRNA-1"/>
    <property type="gene ID" value="SBAD_0000853901"/>
</dbReference>
<feature type="transmembrane region" description="Helical" evidence="1">
    <location>
        <begin position="361"/>
        <end position="384"/>
    </location>
</feature>
<evidence type="ECO:0000259" key="3">
    <source>
        <dbReference type="PROSITE" id="PS51034"/>
    </source>
</evidence>
<dbReference type="SMART" id="SM00241">
    <property type="entry name" value="ZP"/>
    <property type="match status" value="1"/>
</dbReference>
<organism evidence="6">
    <name type="scientific">Soboliphyme baturini</name>
    <dbReference type="NCBI Taxonomy" id="241478"/>
    <lineage>
        <taxon>Eukaryota</taxon>
        <taxon>Metazoa</taxon>
        <taxon>Ecdysozoa</taxon>
        <taxon>Nematoda</taxon>
        <taxon>Enoplea</taxon>
        <taxon>Dorylaimia</taxon>
        <taxon>Dioctophymatida</taxon>
        <taxon>Dioctophymatoidea</taxon>
        <taxon>Soboliphymatidae</taxon>
        <taxon>Soboliphyme</taxon>
    </lineage>
</organism>
<evidence type="ECO:0000256" key="2">
    <source>
        <dbReference type="SAM" id="SignalP"/>
    </source>
</evidence>
<proteinExistence type="predicted"/>
<evidence type="ECO:0000313" key="6">
    <source>
        <dbReference type="WBParaSite" id="SBAD_0000853901-mRNA-1"/>
    </source>
</evidence>
<dbReference type="EMBL" id="UZAM01011396">
    <property type="protein sequence ID" value="VDP15963.1"/>
    <property type="molecule type" value="Genomic_DNA"/>
</dbReference>
<keyword evidence="1" id="KW-0472">Membrane</keyword>
<gene>
    <name evidence="4" type="ORF">SBAD_LOCUS8232</name>
</gene>
<dbReference type="Proteomes" id="UP000270296">
    <property type="component" value="Unassembled WGS sequence"/>
</dbReference>
<dbReference type="PANTHER" id="PTHR46560">
    <property type="entry name" value="CYPHER, ISOFORM B"/>
    <property type="match status" value="1"/>
</dbReference>
<keyword evidence="1" id="KW-0812">Transmembrane</keyword>
<keyword evidence="2" id="KW-0732">Signal</keyword>
<evidence type="ECO:0000313" key="5">
    <source>
        <dbReference type="Proteomes" id="UP000270296"/>
    </source>
</evidence>
<dbReference type="AlphaFoldDB" id="A0A183IX85"/>
<sequence>MEPAMVLMFALLLVARSTTGQEQNLITDKSASCDGGFVYFRIWFQEPFTGLIYSDGYYGVSRCTYVSGNASTFYNFSVALNDCGTERMPNGSMKHALVVQRDSRILGGYDNLFVVICSPAVAAQLDVQPGQPFTIRFGGVTVDGKLRSSEVVAETVASVEYAASVLLGDGPNGPPANRPLSIGEPITYVIKIRSSQFQHMRVGNCWATDDISQLNLSDEGGCSLRKGENIWNEFRVATSPTDGDTVFYNSIKAWSFPTSNRVNIFCNMHFCQRSCFPPSCDATVVARDEPSKRGLKKRSDRVISELKATYSVVPQHNSVVITGNVMDSDTTQVGFITAAVPLTADDVFANKRPFCLTNSNFVLLLSITSSILLICCIFVTYTLFRYWRRVRWFVK</sequence>
<dbReference type="PANTHER" id="PTHR46560:SF5">
    <property type="entry name" value="CYPHER, ISOFORM B"/>
    <property type="match status" value="1"/>
</dbReference>
<reference evidence="6" key="1">
    <citation type="submission" date="2016-06" db="UniProtKB">
        <authorList>
            <consortium name="WormBaseParasite"/>
        </authorList>
    </citation>
    <scope>IDENTIFICATION</scope>
</reference>
<feature type="chain" id="PRO_5043140317" evidence="2">
    <location>
        <begin position="21"/>
        <end position="395"/>
    </location>
</feature>
<keyword evidence="5" id="KW-1185">Reference proteome</keyword>
<keyword evidence="1" id="KW-1133">Transmembrane helix</keyword>
<protein>
    <submittedName>
        <fullName evidence="6">ZP domain-containing protein</fullName>
    </submittedName>
</protein>
<dbReference type="OrthoDB" id="6432511at2759"/>
<feature type="domain" description="ZP" evidence="3">
    <location>
        <begin position="32"/>
        <end position="287"/>
    </location>
</feature>